<dbReference type="SMART" id="SM00382">
    <property type="entry name" value="AAA"/>
    <property type="match status" value="2"/>
</dbReference>
<comment type="similarity">
    <text evidence="2">Belongs to the ABC transporter superfamily.</text>
</comment>
<dbReference type="Pfam" id="PF00005">
    <property type="entry name" value="ABC_tran"/>
    <property type="match status" value="2"/>
</dbReference>
<dbReference type="eggNOG" id="COG1129">
    <property type="taxonomic scope" value="Bacteria"/>
</dbReference>
<protein>
    <submittedName>
        <fullName evidence="11">Cobalt ABC transporter, ATP-binding protein</fullName>
    </submittedName>
</protein>
<dbReference type="FunFam" id="3.40.50.300:FF:000224">
    <property type="entry name" value="Energy-coupling factor transporter ATP-binding protein EcfA"/>
    <property type="match status" value="2"/>
</dbReference>
<dbReference type="InterPro" id="IPR027417">
    <property type="entry name" value="P-loop_NTPase"/>
</dbReference>
<comment type="caution">
    <text evidence="11">The sequence shown here is derived from an EMBL/GenBank/DDBJ whole genome shotgun (WGS) entry which is preliminary data.</text>
</comment>
<evidence type="ECO:0000256" key="7">
    <source>
        <dbReference type="ARBA" id="ARBA00022967"/>
    </source>
</evidence>
<evidence type="ECO:0000313" key="11">
    <source>
        <dbReference type="EMBL" id="EEE16791.1"/>
    </source>
</evidence>
<comment type="subcellular location">
    <subcellularLocation>
        <location evidence="1">Cell membrane</location>
    </subcellularLocation>
</comment>
<dbReference type="CDD" id="cd03225">
    <property type="entry name" value="ABC_cobalt_CbiO_domain1"/>
    <property type="match status" value="2"/>
</dbReference>
<dbReference type="PROSITE" id="PS00211">
    <property type="entry name" value="ABC_TRANSPORTER_1"/>
    <property type="match status" value="1"/>
</dbReference>
<evidence type="ECO:0000256" key="5">
    <source>
        <dbReference type="ARBA" id="ARBA00022741"/>
    </source>
</evidence>
<dbReference type="PROSITE" id="PS50893">
    <property type="entry name" value="ABC_TRANSPORTER_2"/>
    <property type="match status" value="2"/>
</dbReference>
<dbReference type="PANTHER" id="PTHR43553:SF24">
    <property type="entry name" value="ENERGY-COUPLING FACTOR TRANSPORTER ATP-BINDING PROTEIN ECFA1"/>
    <property type="match status" value="1"/>
</dbReference>
<dbReference type="Gene3D" id="3.40.50.300">
    <property type="entry name" value="P-loop containing nucleotide triphosphate hydrolases"/>
    <property type="match status" value="2"/>
</dbReference>
<evidence type="ECO:0000256" key="8">
    <source>
        <dbReference type="ARBA" id="ARBA00023136"/>
    </source>
</evidence>
<dbReference type="GO" id="GO:0016887">
    <property type="term" value="F:ATP hydrolysis activity"/>
    <property type="evidence" value="ECO:0007669"/>
    <property type="project" value="InterPro"/>
</dbReference>
<dbReference type="EMBL" id="ACFE01000004">
    <property type="protein sequence ID" value="EEE16791.1"/>
    <property type="molecule type" value="Genomic_DNA"/>
</dbReference>
<dbReference type="PANTHER" id="PTHR43553">
    <property type="entry name" value="HEAVY METAL TRANSPORTER"/>
    <property type="match status" value="1"/>
</dbReference>
<evidence type="ECO:0000259" key="10">
    <source>
        <dbReference type="PROSITE" id="PS50893"/>
    </source>
</evidence>
<dbReference type="InterPro" id="IPR015856">
    <property type="entry name" value="ABC_transpr_CbiO/EcfA_su"/>
</dbReference>
<dbReference type="NCBIfam" id="NF010167">
    <property type="entry name" value="PRK13648.1"/>
    <property type="match status" value="2"/>
</dbReference>
<evidence type="ECO:0000256" key="1">
    <source>
        <dbReference type="ARBA" id="ARBA00004236"/>
    </source>
</evidence>
<dbReference type="GO" id="GO:0042626">
    <property type="term" value="F:ATPase-coupled transmembrane transporter activity"/>
    <property type="evidence" value="ECO:0007669"/>
    <property type="project" value="TreeGrafter"/>
</dbReference>
<evidence type="ECO:0000256" key="3">
    <source>
        <dbReference type="ARBA" id="ARBA00022448"/>
    </source>
</evidence>
<keyword evidence="8" id="KW-0472">Membrane</keyword>
<evidence type="ECO:0000256" key="6">
    <source>
        <dbReference type="ARBA" id="ARBA00022840"/>
    </source>
</evidence>
<feature type="region of interest" description="Disordered" evidence="9">
    <location>
        <begin position="304"/>
        <end position="329"/>
    </location>
</feature>
<keyword evidence="5" id="KW-0547">Nucleotide-binding</keyword>
<dbReference type="SUPFAM" id="SSF52540">
    <property type="entry name" value="P-loop containing nucleoside triphosphate hydrolases"/>
    <property type="match status" value="2"/>
</dbReference>
<evidence type="ECO:0000313" key="12">
    <source>
        <dbReference type="Proteomes" id="UP000004070"/>
    </source>
</evidence>
<gene>
    <name evidence="11" type="ORF">ATORI0001_0005</name>
</gene>
<feature type="domain" description="ABC transporter" evidence="10">
    <location>
        <begin position="23"/>
        <end position="261"/>
    </location>
</feature>
<evidence type="ECO:0000256" key="2">
    <source>
        <dbReference type="ARBA" id="ARBA00005417"/>
    </source>
</evidence>
<sequence length="613" mass="66112">MLLTSFLLMHNPANTTAKTETIASLEDVTFVYENGTVALDHISLSIEVGKRTCIIGANGSGKSTLASLLSGLSAPDSGSVTLVGEKVFVAGTPNFQAYEQARRQLGLVFQNPKDQIVTSIVDEDIAFGPENLQVPSNEISRRVARELKRVALLDRAHADPATLSGGQQQRVAIAGALAMNPKVLILDEPSASLDVIGRRGVMKLVNTLCGEGRTVVHITHFMEEVVGADRVVVLSHGRIAFDGTPTDFFAREALVTSLNLREPFEVKLVNILRAHNITLPWTISADELFQNLCALLGQVSAHSKANDPKRDESSLGLTKSQPPTTDTKSPIVHVEDVSYAYNQAALTDVSFEILAGTTTALIGATGSGKSTLARLLCALEVPDSGHITVDGIPTDSKKNRRLLHGVIGYVMQHPERQLFAQTVFEDVAFGPTNLKLSKEDVKERVEETLSLVGLSHKAQASPFELSGGQQRLCALAGVLAMNPRILILDEPTAGLDPHGRAHLQSVLDAVRKNGTTIVEITHSMDYAALADQVIVLHKTHLIATGTPHKVFSSLGEKELLSLGLGLPRPLLWSKRIWEKTGIDLGQPLSLRELASTLLRQLKDQQLRGETHGA</sequence>
<evidence type="ECO:0000256" key="9">
    <source>
        <dbReference type="SAM" id="MobiDB-lite"/>
    </source>
</evidence>
<dbReference type="STRING" id="1383.IV60_GL001107"/>
<feature type="compositionally biased region" description="Polar residues" evidence="9">
    <location>
        <begin position="315"/>
        <end position="328"/>
    </location>
</feature>
<evidence type="ECO:0000256" key="4">
    <source>
        <dbReference type="ARBA" id="ARBA00022475"/>
    </source>
</evidence>
<dbReference type="Proteomes" id="UP000004070">
    <property type="component" value="Unassembled WGS sequence"/>
</dbReference>
<dbReference type="GO" id="GO:0005524">
    <property type="term" value="F:ATP binding"/>
    <property type="evidence" value="ECO:0007669"/>
    <property type="project" value="UniProtKB-KW"/>
</dbReference>
<keyword evidence="3" id="KW-0813">Transport</keyword>
<keyword evidence="6 11" id="KW-0067">ATP-binding</keyword>
<dbReference type="InterPro" id="IPR003593">
    <property type="entry name" value="AAA+_ATPase"/>
</dbReference>
<dbReference type="InterPro" id="IPR050095">
    <property type="entry name" value="ECF_ABC_transporter_ATP-bd"/>
</dbReference>
<keyword evidence="7" id="KW-1278">Translocase</keyword>
<dbReference type="InterPro" id="IPR017871">
    <property type="entry name" value="ABC_transporter-like_CS"/>
</dbReference>
<accession>B9CNF6</accession>
<proteinExistence type="inferred from homology"/>
<dbReference type="GO" id="GO:0043190">
    <property type="term" value="C:ATP-binding cassette (ABC) transporter complex"/>
    <property type="evidence" value="ECO:0007669"/>
    <property type="project" value="TreeGrafter"/>
</dbReference>
<keyword evidence="4" id="KW-1003">Cell membrane</keyword>
<feature type="compositionally biased region" description="Basic and acidic residues" evidence="9">
    <location>
        <begin position="304"/>
        <end position="313"/>
    </location>
</feature>
<dbReference type="AlphaFoldDB" id="B9CNF6"/>
<dbReference type="InterPro" id="IPR003439">
    <property type="entry name" value="ABC_transporter-like_ATP-bd"/>
</dbReference>
<organism evidence="11 12">
    <name type="scientific">Lancefieldella rimae (strain ATCC 49626 / DSM 7090 / CCUG 31168 / NBRC 15546 / VPI D140H-11A)</name>
    <name type="common">Atopobium rimae</name>
    <dbReference type="NCBI Taxonomy" id="553184"/>
    <lineage>
        <taxon>Bacteria</taxon>
        <taxon>Bacillati</taxon>
        <taxon>Actinomycetota</taxon>
        <taxon>Coriobacteriia</taxon>
        <taxon>Coriobacteriales</taxon>
        <taxon>Atopobiaceae</taxon>
        <taxon>Lancefieldella</taxon>
    </lineage>
</organism>
<reference evidence="11 12" key="1">
    <citation type="submission" date="2009-01" db="EMBL/GenBank/DDBJ databases">
        <authorList>
            <person name="Madupu R."/>
            <person name="Sebastian Y."/>
            <person name="Durkin A.S."/>
            <person name="Torralba M."/>
            <person name="Methe B."/>
            <person name="Sutton G.G."/>
            <person name="Strausberg R.L."/>
            <person name="Nelson K.E."/>
        </authorList>
    </citation>
    <scope>NUCLEOTIDE SEQUENCE [LARGE SCALE GENOMIC DNA]</scope>
    <source>
        <strain evidence="11 12">ATCC 49626</strain>
    </source>
</reference>
<name>B9CNF6_LANR4</name>
<feature type="domain" description="ABC transporter" evidence="10">
    <location>
        <begin position="332"/>
        <end position="563"/>
    </location>
</feature>